<protein>
    <submittedName>
        <fullName evidence="7">Sn-glycerol-3-phosphate import ATP-binding protein UgpC</fullName>
    </submittedName>
</protein>
<evidence type="ECO:0000313" key="7">
    <source>
        <dbReference type="EMBL" id="CAE6842985.1"/>
    </source>
</evidence>
<dbReference type="GO" id="GO:0005524">
    <property type="term" value="F:ATP binding"/>
    <property type="evidence" value="ECO:0007669"/>
    <property type="project" value="UniProtKB-KW"/>
</dbReference>
<organism evidence="7 8">
    <name type="scientific">Paraburkholderia aspalathi</name>
    <dbReference type="NCBI Taxonomy" id="1324617"/>
    <lineage>
        <taxon>Bacteria</taxon>
        <taxon>Pseudomonadati</taxon>
        <taxon>Pseudomonadota</taxon>
        <taxon>Betaproteobacteria</taxon>
        <taxon>Burkholderiales</taxon>
        <taxon>Burkholderiaceae</taxon>
        <taxon>Paraburkholderia</taxon>
    </lineage>
</organism>
<feature type="domain" description="ABC transporter" evidence="6">
    <location>
        <begin position="4"/>
        <end position="234"/>
    </location>
</feature>
<dbReference type="Gene3D" id="2.40.50.100">
    <property type="match status" value="1"/>
</dbReference>
<name>A0ABM8SYS4_9BURK</name>
<evidence type="ECO:0000256" key="1">
    <source>
        <dbReference type="ARBA" id="ARBA00022448"/>
    </source>
</evidence>
<dbReference type="InterPro" id="IPR012340">
    <property type="entry name" value="NA-bd_OB-fold"/>
</dbReference>
<dbReference type="PANTHER" id="PTHR43875">
    <property type="entry name" value="MALTODEXTRIN IMPORT ATP-BINDING PROTEIN MSMX"/>
    <property type="match status" value="1"/>
</dbReference>
<dbReference type="Gene3D" id="3.40.50.300">
    <property type="entry name" value="P-loop containing nucleotide triphosphate hydrolases"/>
    <property type="match status" value="1"/>
</dbReference>
<evidence type="ECO:0000256" key="3">
    <source>
        <dbReference type="ARBA" id="ARBA00022519"/>
    </source>
</evidence>
<keyword evidence="4" id="KW-0547">Nucleotide-binding</keyword>
<reference evidence="7 8" key="1">
    <citation type="submission" date="2021-02" db="EMBL/GenBank/DDBJ databases">
        <authorList>
            <person name="Vanwijnsberghe S."/>
        </authorList>
    </citation>
    <scope>NUCLEOTIDE SEQUENCE [LARGE SCALE GENOMIC DNA]</scope>
    <source>
        <strain evidence="7 8">R-69658</strain>
    </source>
</reference>
<dbReference type="InterPro" id="IPR008995">
    <property type="entry name" value="Mo/tungstate-bd_C_term_dom"/>
</dbReference>
<dbReference type="InterPro" id="IPR003439">
    <property type="entry name" value="ABC_transporter-like_ATP-bd"/>
</dbReference>
<dbReference type="Pfam" id="PF08402">
    <property type="entry name" value="TOBE_2"/>
    <property type="match status" value="1"/>
</dbReference>
<keyword evidence="3" id="KW-0997">Cell inner membrane</keyword>
<proteinExistence type="predicted"/>
<evidence type="ECO:0000259" key="6">
    <source>
        <dbReference type="PROSITE" id="PS50893"/>
    </source>
</evidence>
<evidence type="ECO:0000256" key="2">
    <source>
        <dbReference type="ARBA" id="ARBA00022475"/>
    </source>
</evidence>
<dbReference type="Gene3D" id="2.40.50.140">
    <property type="entry name" value="Nucleic acid-binding proteins"/>
    <property type="match status" value="1"/>
</dbReference>
<keyword evidence="1" id="KW-0813">Transport</keyword>
<keyword evidence="5 7" id="KW-0067">ATP-binding</keyword>
<evidence type="ECO:0000313" key="8">
    <source>
        <dbReference type="Proteomes" id="UP000674425"/>
    </source>
</evidence>
<dbReference type="InterPro" id="IPR047641">
    <property type="entry name" value="ABC_transpr_MalK/UgpC-like"/>
</dbReference>
<dbReference type="Pfam" id="PF00005">
    <property type="entry name" value="ABC_tran"/>
    <property type="match status" value="1"/>
</dbReference>
<keyword evidence="8" id="KW-1185">Reference proteome</keyword>
<dbReference type="PANTHER" id="PTHR43875:SF1">
    <property type="entry name" value="OSMOPROTECTIVE COMPOUNDS UPTAKE ATP-BINDING PROTEIN GGTA"/>
    <property type="match status" value="1"/>
</dbReference>
<dbReference type="PROSITE" id="PS00211">
    <property type="entry name" value="ABC_TRANSPORTER_1"/>
    <property type="match status" value="1"/>
</dbReference>
<dbReference type="InterPro" id="IPR003593">
    <property type="entry name" value="AAA+_ATPase"/>
</dbReference>
<accession>A0ABM8SYS4</accession>
<gene>
    <name evidence="7" type="primary">ugpC_4</name>
    <name evidence="7" type="ORF">R69658_06810</name>
</gene>
<dbReference type="PROSITE" id="PS50893">
    <property type="entry name" value="ABC_TRANSPORTER_2"/>
    <property type="match status" value="1"/>
</dbReference>
<dbReference type="SUPFAM" id="SSF50331">
    <property type="entry name" value="MOP-like"/>
    <property type="match status" value="1"/>
</dbReference>
<dbReference type="EMBL" id="CAJNAU010000103">
    <property type="protein sequence ID" value="CAE6842985.1"/>
    <property type="molecule type" value="Genomic_DNA"/>
</dbReference>
<dbReference type="SUPFAM" id="SSF52540">
    <property type="entry name" value="P-loop containing nucleoside triphosphate hydrolases"/>
    <property type="match status" value="1"/>
</dbReference>
<sequence length="353" mass="38757">MTTVTLNRINKTWGGFQAVKNLDLAVAEGEFLVLLGPSGCGKTTTMRMIAGLEDPTDGELLFDTERMNGVPPRQRDVSMVFQNYGLYPHMSVYDNIAYPLKLRGVAREQRDREVKRAADRVELGHLLARRPAALSGGQRQRVALARSIVRRPRVFLMDEPLSNLDAKLRGTMRAELKHLARELAVTTVYVTHDQVEAMTLASRVAIMKDGVLQQIDTPERIYNEPANAFVAAFIGAPAMNLLHGEGQGQHFVLPDGLALPIVPPRNGPLTLGVRPEDIVIGPDATPGAFASDIFAFELLGDNTLITLKLGGQHFVVKGDKAVRYADGDRIGVRPEPSRIFWFDGTSGARLRAT</sequence>
<keyword evidence="3" id="KW-0472">Membrane</keyword>
<dbReference type="InterPro" id="IPR013611">
    <property type="entry name" value="Transp-assoc_OB_typ2"/>
</dbReference>
<dbReference type="Proteomes" id="UP000674425">
    <property type="component" value="Unassembled WGS sequence"/>
</dbReference>
<dbReference type="InterPro" id="IPR017871">
    <property type="entry name" value="ABC_transporter-like_CS"/>
</dbReference>
<keyword evidence="2" id="KW-1003">Cell membrane</keyword>
<dbReference type="CDD" id="cd03301">
    <property type="entry name" value="ABC_MalK_N"/>
    <property type="match status" value="1"/>
</dbReference>
<dbReference type="SMART" id="SM00382">
    <property type="entry name" value="AAA"/>
    <property type="match status" value="1"/>
</dbReference>
<evidence type="ECO:0000256" key="5">
    <source>
        <dbReference type="ARBA" id="ARBA00022840"/>
    </source>
</evidence>
<dbReference type="RefSeq" id="WP_200621837.1">
    <property type="nucleotide sequence ID" value="NZ_CAJNAU010000103.1"/>
</dbReference>
<dbReference type="InterPro" id="IPR027417">
    <property type="entry name" value="P-loop_NTPase"/>
</dbReference>
<comment type="caution">
    <text evidence="7">The sequence shown here is derived from an EMBL/GenBank/DDBJ whole genome shotgun (WGS) entry which is preliminary data.</text>
</comment>
<evidence type="ECO:0000256" key="4">
    <source>
        <dbReference type="ARBA" id="ARBA00022741"/>
    </source>
</evidence>
<dbReference type="InterPro" id="IPR015855">
    <property type="entry name" value="ABC_transpr_MalK-like"/>
</dbReference>